<evidence type="ECO:0000313" key="1">
    <source>
        <dbReference type="EMBL" id="OMO86041.1"/>
    </source>
</evidence>
<dbReference type="Proteomes" id="UP000188268">
    <property type="component" value="Unassembled WGS sequence"/>
</dbReference>
<keyword evidence="2" id="KW-1185">Reference proteome</keyword>
<reference evidence="1 2" key="1">
    <citation type="submission" date="2013-09" db="EMBL/GenBank/DDBJ databases">
        <title>Corchorus capsularis genome sequencing.</title>
        <authorList>
            <person name="Alam M."/>
            <person name="Haque M.S."/>
            <person name="Islam M.S."/>
            <person name="Emdad E.M."/>
            <person name="Islam M.M."/>
            <person name="Ahmed B."/>
            <person name="Halim A."/>
            <person name="Hossen Q.M.M."/>
            <person name="Hossain M.Z."/>
            <person name="Ahmed R."/>
            <person name="Khan M.M."/>
            <person name="Islam R."/>
            <person name="Rashid M.M."/>
            <person name="Khan S.A."/>
            <person name="Rahman M.S."/>
            <person name="Alam M."/>
        </authorList>
    </citation>
    <scope>NUCLEOTIDE SEQUENCE [LARGE SCALE GENOMIC DNA]</scope>
    <source>
        <strain evidence="2">cv. CVL-1</strain>
        <tissue evidence="1">Whole seedling</tissue>
    </source>
</reference>
<protein>
    <submittedName>
        <fullName evidence="1">Uncharacterized protein</fullName>
    </submittedName>
</protein>
<evidence type="ECO:0000313" key="2">
    <source>
        <dbReference type="Proteomes" id="UP000188268"/>
    </source>
</evidence>
<dbReference type="OrthoDB" id="663321at2759"/>
<sequence length="107" mass="11806">MANVYINSDKAPNGNGYNMFEQLLTIKQLHKLLHCMVGLIQAINCRHINSATGEEIDERLRYKYSPMIKTSFSAIRSLGKAAGTEGISSFHAVSHRLVPGGPNPLHN</sequence>
<dbReference type="AlphaFoldDB" id="A0A1R3ITX4"/>
<name>A0A1R3ITX4_COCAP</name>
<dbReference type="OMA" id="INCRHIN"/>
<dbReference type="PANTHER" id="PTHR35472">
    <property type="match status" value="1"/>
</dbReference>
<dbReference type="InterPro" id="IPR055317">
    <property type="entry name" value="CLE14-like"/>
</dbReference>
<organism evidence="1 2">
    <name type="scientific">Corchorus capsularis</name>
    <name type="common">Jute</name>
    <dbReference type="NCBI Taxonomy" id="210143"/>
    <lineage>
        <taxon>Eukaryota</taxon>
        <taxon>Viridiplantae</taxon>
        <taxon>Streptophyta</taxon>
        <taxon>Embryophyta</taxon>
        <taxon>Tracheophyta</taxon>
        <taxon>Spermatophyta</taxon>
        <taxon>Magnoliopsida</taxon>
        <taxon>eudicotyledons</taxon>
        <taxon>Gunneridae</taxon>
        <taxon>Pentapetalae</taxon>
        <taxon>rosids</taxon>
        <taxon>malvids</taxon>
        <taxon>Malvales</taxon>
        <taxon>Malvaceae</taxon>
        <taxon>Grewioideae</taxon>
        <taxon>Apeibeae</taxon>
        <taxon>Corchorus</taxon>
    </lineage>
</organism>
<dbReference type="EMBL" id="AWWV01009519">
    <property type="protein sequence ID" value="OMO86041.1"/>
    <property type="molecule type" value="Genomic_DNA"/>
</dbReference>
<gene>
    <name evidence="1" type="ORF">CCACVL1_09838</name>
</gene>
<comment type="caution">
    <text evidence="1">The sequence shown here is derived from an EMBL/GenBank/DDBJ whole genome shotgun (WGS) entry which is preliminary data.</text>
</comment>
<proteinExistence type="predicted"/>
<dbReference type="PANTHER" id="PTHR35472:SF3">
    <property type="entry name" value="CLAVATA3_ESR (CLE) GENE FAMILY MEMBER MTCLE05"/>
    <property type="match status" value="1"/>
</dbReference>
<accession>A0A1R3ITX4</accession>
<dbReference type="Gramene" id="OMO86041">
    <property type="protein sequence ID" value="OMO86041"/>
    <property type="gene ID" value="CCACVL1_09838"/>
</dbReference>